<evidence type="ECO:0000313" key="2">
    <source>
        <dbReference type="EMBL" id="KNE95021.1"/>
    </source>
</evidence>
<accession>A0A0L0V770</accession>
<evidence type="ECO:0000256" key="1">
    <source>
        <dbReference type="SAM" id="MobiDB-lite"/>
    </source>
</evidence>
<feature type="compositionally biased region" description="Polar residues" evidence="1">
    <location>
        <begin position="102"/>
        <end position="119"/>
    </location>
</feature>
<dbReference type="Proteomes" id="UP000054564">
    <property type="component" value="Unassembled WGS sequence"/>
</dbReference>
<proteinExistence type="predicted"/>
<name>A0A0L0V770_9BASI</name>
<feature type="region of interest" description="Disordered" evidence="1">
    <location>
        <begin position="95"/>
        <end position="119"/>
    </location>
</feature>
<keyword evidence="3" id="KW-1185">Reference proteome</keyword>
<reference evidence="3" key="1">
    <citation type="submission" date="2014-03" db="EMBL/GenBank/DDBJ databases">
        <title>The Genome Sequence of Puccinia striiformis f. sp. tritici PST-78.</title>
        <authorList>
            <consortium name="The Broad Institute Genome Sequencing Platform"/>
            <person name="Cuomo C."/>
            <person name="Hulbert S."/>
            <person name="Chen X."/>
            <person name="Walker B."/>
            <person name="Young S.K."/>
            <person name="Zeng Q."/>
            <person name="Gargeya S."/>
            <person name="Fitzgerald M."/>
            <person name="Haas B."/>
            <person name="Abouelleil A."/>
            <person name="Alvarado L."/>
            <person name="Arachchi H.M."/>
            <person name="Berlin A.M."/>
            <person name="Chapman S.B."/>
            <person name="Goldberg J."/>
            <person name="Griggs A."/>
            <person name="Gujja S."/>
            <person name="Hansen M."/>
            <person name="Howarth C."/>
            <person name="Imamovic A."/>
            <person name="Larimer J."/>
            <person name="McCowan C."/>
            <person name="Montmayeur A."/>
            <person name="Murphy C."/>
            <person name="Neiman D."/>
            <person name="Pearson M."/>
            <person name="Priest M."/>
            <person name="Roberts A."/>
            <person name="Saif S."/>
            <person name="Shea T."/>
            <person name="Sisk P."/>
            <person name="Sykes S."/>
            <person name="Wortman J."/>
            <person name="Nusbaum C."/>
            <person name="Birren B."/>
        </authorList>
    </citation>
    <scope>NUCLEOTIDE SEQUENCE [LARGE SCALE GENOMIC DNA]</scope>
    <source>
        <strain evidence="3">race PST-78</strain>
    </source>
</reference>
<dbReference type="AlphaFoldDB" id="A0A0L0V770"/>
<organism evidence="2 3">
    <name type="scientific">Puccinia striiformis f. sp. tritici PST-78</name>
    <dbReference type="NCBI Taxonomy" id="1165861"/>
    <lineage>
        <taxon>Eukaryota</taxon>
        <taxon>Fungi</taxon>
        <taxon>Dikarya</taxon>
        <taxon>Basidiomycota</taxon>
        <taxon>Pucciniomycotina</taxon>
        <taxon>Pucciniomycetes</taxon>
        <taxon>Pucciniales</taxon>
        <taxon>Pucciniaceae</taxon>
        <taxon>Puccinia</taxon>
    </lineage>
</organism>
<dbReference type="EMBL" id="AJIL01000104">
    <property type="protein sequence ID" value="KNE95021.1"/>
    <property type="molecule type" value="Genomic_DNA"/>
</dbReference>
<comment type="caution">
    <text evidence="2">The sequence shown here is derived from an EMBL/GenBank/DDBJ whole genome shotgun (WGS) entry which is preliminary data.</text>
</comment>
<protein>
    <recommendedName>
        <fullName evidence="4">No apical meristem-associated C-terminal domain-containing protein</fullName>
    </recommendedName>
</protein>
<evidence type="ECO:0000313" key="3">
    <source>
        <dbReference type="Proteomes" id="UP000054564"/>
    </source>
</evidence>
<gene>
    <name evidence="2" type="ORF">PSTG_11618</name>
</gene>
<sequence>MSATNAADSQAPWASDIKCSRDNISSFPTRTIGRKCSPQHRRAATKHQTTLLELQQKATLHQADKAIMYRDTSQMSGPMKMNYESEQARILARIAQEDAATANRSTSDNTNSPDISGKS</sequence>
<evidence type="ECO:0008006" key="4">
    <source>
        <dbReference type="Google" id="ProtNLM"/>
    </source>
</evidence>